<evidence type="ECO:0000259" key="9">
    <source>
        <dbReference type="Pfam" id="PF00482"/>
    </source>
</evidence>
<dbReference type="PANTHER" id="PTHR30012">
    <property type="entry name" value="GENERAL SECRETION PATHWAY PROTEIN"/>
    <property type="match status" value="1"/>
</dbReference>
<evidence type="ECO:0000256" key="3">
    <source>
        <dbReference type="ARBA" id="ARBA00022475"/>
    </source>
</evidence>
<keyword evidence="5 8" id="KW-0812">Transmembrane</keyword>
<dbReference type="FunFam" id="1.20.81.30:FF:000001">
    <property type="entry name" value="Type II secretion system protein F"/>
    <property type="match status" value="1"/>
</dbReference>
<keyword evidence="3" id="KW-1003">Cell membrane</keyword>
<evidence type="ECO:0000256" key="1">
    <source>
        <dbReference type="ARBA" id="ARBA00004429"/>
    </source>
</evidence>
<reference evidence="10 11" key="1">
    <citation type="submission" date="2017-09" db="EMBL/GenBank/DDBJ databases">
        <title>Depth-based differentiation of microbial function through sediment-hosted aquifers and enrichment of novel symbionts in the deep terrestrial subsurface.</title>
        <authorList>
            <person name="Probst A.J."/>
            <person name="Ladd B."/>
            <person name="Jarett J.K."/>
            <person name="Geller-Mcgrath D.E."/>
            <person name="Sieber C.M."/>
            <person name="Emerson J.B."/>
            <person name="Anantharaman K."/>
            <person name="Thomas B.C."/>
            <person name="Malmstrom R."/>
            <person name="Stieglmeier M."/>
            <person name="Klingl A."/>
            <person name="Woyke T."/>
            <person name="Ryan C.M."/>
            <person name="Banfield J.F."/>
        </authorList>
    </citation>
    <scope>NUCLEOTIDE SEQUENCE [LARGE SCALE GENOMIC DNA]</scope>
    <source>
        <strain evidence="10">CG23_combo_of_CG06-09_8_20_14_all_48_7</strain>
    </source>
</reference>
<feature type="transmembrane region" description="Helical" evidence="8">
    <location>
        <begin position="166"/>
        <end position="188"/>
    </location>
</feature>
<gene>
    <name evidence="10" type="ORF">COX46_05915</name>
</gene>
<evidence type="ECO:0000256" key="7">
    <source>
        <dbReference type="ARBA" id="ARBA00023136"/>
    </source>
</evidence>
<comment type="caution">
    <text evidence="10">The sequence shown here is derived from an EMBL/GenBank/DDBJ whole genome shotgun (WGS) entry which is preliminary data.</text>
</comment>
<dbReference type="InterPro" id="IPR018076">
    <property type="entry name" value="T2SS_GspF_dom"/>
</dbReference>
<dbReference type="AlphaFoldDB" id="A0A2G9Y853"/>
<dbReference type="Gene3D" id="1.20.81.30">
    <property type="entry name" value="Type II secretion system (T2SS), domain F"/>
    <property type="match status" value="2"/>
</dbReference>
<evidence type="ECO:0000256" key="5">
    <source>
        <dbReference type="ARBA" id="ARBA00022692"/>
    </source>
</evidence>
<dbReference type="Proteomes" id="UP000230392">
    <property type="component" value="Unassembled WGS sequence"/>
</dbReference>
<dbReference type="GO" id="GO:0005886">
    <property type="term" value="C:plasma membrane"/>
    <property type="evidence" value="ECO:0007669"/>
    <property type="project" value="UniProtKB-SubCell"/>
</dbReference>
<dbReference type="EMBL" id="PCRF01000287">
    <property type="protein sequence ID" value="PIP15418.1"/>
    <property type="molecule type" value="Genomic_DNA"/>
</dbReference>
<evidence type="ECO:0000313" key="10">
    <source>
        <dbReference type="EMBL" id="PIP15418.1"/>
    </source>
</evidence>
<evidence type="ECO:0000256" key="4">
    <source>
        <dbReference type="ARBA" id="ARBA00022519"/>
    </source>
</evidence>
<organism evidence="10 11">
    <name type="scientific">bacterium (Candidatus Ratteibacteria) CG23_combo_of_CG06-09_8_20_14_all_48_7</name>
    <dbReference type="NCBI Taxonomy" id="2014292"/>
    <lineage>
        <taxon>Bacteria</taxon>
        <taxon>Candidatus Ratteibacteria</taxon>
    </lineage>
</organism>
<proteinExistence type="inferred from homology"/>
<keyword evidence="4" id="KW-0997">Cell inner membrane</keyword>
<feature type="non-terminal residue" evidence="10">
    <location>
        <position position="380"/>
    </location>
</feature>
<evidence type="ECO:0000256" key="2">
    <source>
        <dbReference type="ARBA" id="ARBA00005745"/>
    </source>
</evidence>
<dbReference type="PANTHER" id="PTHR30012:SF0">
    <property type="entry name" value="TYPE II SECRETION SYSTEM PROTEIN F-RELATED"/>
    <property type="match status" value="1"/>
</dbReference>
<evidence type="ECO:0000256" key="6">
    <source>
        <dbReference type="ARBA" id="ARBA00022989"/>
    </source>
</evidence>
<protein>
    <recommendedName>
        <fullName evidence="9">Type II secretion system protein GspF domain-containing protein</fullName>
    </recommendedName>
</protein>
<feature type="transmembrane region" description="Helical" evidence="8">
    <location>
        <begin position="215"/>
        <end position="234"/>
    </location>
</feature>
<keyword evidence="7 8" id="KW-0472">Membrane</keyword>
<dbReference type="Pfam" id="PF00482">
    <property type="entry name" value="T2SSF"/>
    <property type="match status" value="2"/>
</dbReference>
<name>A0A2G9Y853_9BACT</name>
<keyword evidence="6 8" id="KW-1133">Transmembrane helix</keyword>
<dbReference type="InterPro" id="IPR042094">
    <property type="entry name" value="T2SS_GspF_sf"/>
</dbReference>
<evidence type="ECO:0000256" key="8">
    <source>
        <dbReference type="SAM" id="Phobius"/>
    </source>
</evidence>
<feature type="domain" description="Type II secretion system protein GspF" evidence="9">
    <location>
        <begin position="68"/>
        <end position="189"/>
    </location>
</feature>
<comment type="subcellular location">
    <subcellularLocation>
        <location evidence="1">Cell inner membrane</location>
        <topology evidence="1">Multi-pass membrane protein</topology>
    </subcellularLocation>
</comment>
<dbReference type="PRINTS" id="PR00812">
    <property type="entry name" value="BCTERIALGSPF"/>
</dbReference>
<sequence>MPRFHYLCLNEKGKRIKGAIEAPDLNICRAYLKKEGFFPIKISAGEATKKPLFYRWQKKNPQELIGVLRQLASLISSHIPVLDAVETITPQIKNPALAQTFLNLAESLRRGNLFSESLRRESIFPETLPELVAVSEATGTLGLILSEFARSQETALSLRRRMVTNLIYPLFLVGVSILILLFLFMVVLPKVTSVFAESGMSLPAFTRFVLSVTHYLRRFGIPFLIIAGGVCIIWRKIQTTQKRREYLWRLLRRLAFTAELSRKYSLSLFARNLAILHKGGVKLIEALRLIENIVPDKIFRQEITRIEFDLNKGVSLSQALGKSSFFPPYLIQMVKVGEETGELSPMLEKVAVVYAEEVETGLARLVTLLEPTMIVVMGIL</sequence>
<dbReference type="InterPro" id="IPR003004">
    <property type="entry name" value="GspF/PilC"/>
</dbReference>
<comment type="similarity">
    <text evidence="2">Belongs to the GSP F family.</text>
</comment>
<feature type="domain" description="Type II secretion system protein GspF" evidence="9">
    <location>
        <begin position="269"/>
        <end position="380"/>
    </location>
</feature>
<accession>A0A2G9Y853</accession>
<evidence type="ECO:0000313" key="11">
    <source>
        <dbReference type="Proteomes" id="UP000230392"/>
    </source>
</evidence>